<feature type="transmembrane region" description="Helical" evidence="6">
    <location>
        <begin position="126"/>
        <end position="146"/>
    </location>
</feature>
<feature type="transmembrane region" description="Helical" evidence="6">
    <location>
        <begin position="67"/>
        <end position="91"/>
    </location>
</feature>
<dbReference type="PANTHER" id="PTHR30250:SF21">
    <property type="entry name" value="LIPID II FLIPPASE MURJ"/>
    <property type="match status" value="1"/>
</dbReference>
<reference evidence="7" key="1">
    <citation type="submission" date="2019-08" db="EMBL/GenBank/DDBJ databases">
        <authorList>
            <person name="Kucharzyk K."/>
            <person name="Murdoch R.W."/>
            <person name="Higgins S."/>
            <person name="Loffler F."/>
        </authorList>
    </citation>
    <scope>NUCLEOTIDE SEQUENCE</scope>
</reference>
<accession>A0A645EH55</accession>
<keyword evidence="5 6" id="KW-0472">Membrane</keyword>
<dbReference type="Pfam" id="PF13440">
    <property type="entry name" value="Polysacc_synt_3"/>
    <property type="match status" value="1"/>
</dbReference>
<feature type="transmembrane region" description="Helical" evidence="6">
    <location>
        <begin position="221"/>
        <end position="242"/>
    </location>
</feature>
<dbReference type="PANTHER" id="PTHR30250">
    <property type="entry name" value="PST FAMILY PREDICTED COLANIC ACID TRANSPORTER"/>
    <property type="match status" value="1"/>
</dbReference>
<dbReference type="InterPro" id="IPR050833">
    <property type="entry name" value="Poly_Biosynth_Transport"/>
</dbReference>
<feature type="transmembrane region" description="Helical" evidence="6">
    <location>
        <begin position="97"/>
        <end position="114"/>
    </location>
</feature>
<keyword evidence="2" id="KW-1003">Cell membrane</keyword>
<comment type="subcellular location">
    <subcellularLocation>
        <location evidence="1">Cell membrane</location>
        <topology evidence="1">Multi-pass membrane protein</topology>
    </subcellularLocation>
</comment>
<evidence type="ECO:0000256" key="6">
    <source>
        <dbReference type="SAM" id="Phobius"/>
    </source>
</evidence>
<sequence length="270" mass="29672">MNGGFTSAQAYALFGIYSTKYQRLMTLATLFAAPLVTSMIPSLAAAKARSDSRQFMQIIQEVYRLNYIVDMPIIAGLTFLAKPILTFIFVYQNSGSLMIIIGTWTALLMTAQAIQSGLLIALDKPLVAPAALLVGMAAKAVCNFILIPISAVNIYGALIGNTVAWIISIALNQHYIRSTLHRRIKTRRYLLKPSVAALTMGAFSLGVYTLINFLITRVCNHYLIANDLAVLLTIPIGAYVYFKIMLRIGGIRANELKKLPMGDKICRLFA</sequence>
<proteinExistence type="predicted"/>
<name>A0A645EH55_9ZZZZ</name>
<keyword evidence="4 6" id="KW-1133">Transmembrane helix</keyword>
<organism evidence="7">
    <name type="scientific">bioreactor metagenome</name>
    <dbReference type="NCBI Taxonomy" id="1076179"/>
    <lineage>
        <taxon>unclassified sequences</taxon>
        <taxon>metagenomes</taxon>
        <taxon>ecological metagenomes</taxon>
    </lineage>
</organism>
<evidence type="ECO:0000256" key="3">
    <source>
        <dbReference type="ARBA" id="ARBA00022692"/>
    </source>
</evidence>
<feature type="transmembrane region" description="Helical" evidence="6">
    <location>
        <begin position="152"/>
        <end position="172"/>
    </location>
</feature>
<feature type="transmembrane region" description="Helical" evidence="6">
    <location>
        <begin position="24"/>
        <end position="46"/>
    </location>
</feature>
<evidence type="ECO:0000256" key="4">
    <source>
        <dbReference type="ARBA" id="ARBA00022989"/>
    </source>
</evidence>
<dbReference type="GO" id="GO:0005886">
    <property type="term" value="C:plasma membrane"/>
    <property type="evidence" value="ECO:0007669"/>
    <property type="project" value="UniProtKB-SubCell"/>
</dbReference>
<keyword evidence="3 6" id="KW-0812">Transmembrane</keyword>
<feature type="transmembrane region" description="Helical" evidence="6">
    <location>
        <begin position="193"/>
        <end position="215"/>
    </location>
</feature>
<evidence type="ECO:0000256" key="1">
    <source>
        <dbReference type="ARBA" id="ARBA00004651"/>
    </source>
</evidence>
<dbReference type="AlphaFoldDB" id="A0A645EH55"/>
<evidence type="ECO:0000256" key="5">
    <source>
        <dbReference type="ARBA" id="ARBA00023136"/>
    </source>
</evidence>
<evidence type="ECO:0000256" key="2">
    <source>
        <dbReference type="ARBA" id="ARBA00022475"/>
    </source>
</evidence>
<protein>
    <submittedName>
        <fullName evidence="7">Uncharacterized protein</fullName>
    </submittedName>
</protein>
<gene>
    <name evidence="7" type="ORF">SDC9_147974</name>
</gene>
<comment type="caution">
    <text evidence="7">The sequence shown here is derived from an EMBL/GenBank/DDBJ whole genome shotgun (WGS) entry which is preliminary data.</text>
</comment>
<evidence type="ECO:0000313" key="7">
    <source>
        <dbReference type="EMBL" id="MPN00776.1"/>
    </source>
</evidence>
<dbReference type="EMBL" id="VSSQ01046802">
    <property type="protein sequence ID" value="MPN00776.1"/>
    <property type="molecule type" value="Genomic_DNA"/>
</dbReference>